<evidence type="ECO:0000259" key="9">
    <source>
        <dbReference type="SMART" id="SM01222"/>
    </source>
</evidence>
<feature type="domain" description="Formiminotransferase N-terminal subdomain" evidence="9">
    <location>
        <begin position="6"/>
        <end position="186"/>
    </location>
</feature>
<evidence type="ECO:0000256" key="3">
    <source>
        <dbReference type="ARBA" id="ARBA00012252"/>
    </source>
</evidence>
<dbReference type="SMART" id="SM01222">
    <property type="entry name" value="FTCD_N"/>
    <property type="match status" value="1"/>
</dbReference>
<keyword evidence="4" id="KW-0963">Cytoplasm</keyword>
<comment type="subcellular location">
    <subcellularLocation>
        <location evidence="1">Cytoplasm</location>
    </subcellularLocation>
</comment>
<evidence type="ECO:0000256" key="1">
    <source>
        <dbReference type="ARBA" id="ARBA00004496"/>
    </source>
</evidence>
<evidence type="ECO:0000259" key="8">
    <source>
        <dbReference type="SMART" id="SM01221"/>
    </source>
</evidence>
<dbReference type="InterPro" id="IPR013802">
    <property type="entry name" value="Formiminotransferase_C"/>
</dbReference>
<dbReference type="Proteomes" id="UP000266441">
    <property type="component" value="Unassembled WGS sequence"/>
</dbReference>
<dbReference type="EMBL" id="QWET01000020">
    <property type="protein sequence ID" value="RIH63466.1"/>
    <property type="molecule type" value="Genomic_DNA"/>
</dbReference>
<sequence>MDKAKQILECVPNFSEGRNQEAINAITNAIEGVEGVKLLNTESGKDANRTVVTFAGNPSAVVEAAFQGIKMAAQVIDMAKHHGEHPRLGATDVCPLVPVSGISMEETIGLARKLAQRVGEELAVPVYCYENAAFREERRSLANCRSGEYEKLKLKITSENGKPDFGPGQWSESVARTGATVIGARNFLVAYNINLDTTSASVANEIASDVRESGHVAHDPKTGKIIFDKSGEPLRIAGTLKKIRAIGWFIEEYGKSQVSINLTDITVTPVHIAFEEVCKKAHERGVRVTGSELIGLIPLKAMLDAGKYFLKKQQHSGKVSEEEIIQMAVKSLGLDELRPFNPREKIIEYVLGSEYGS</sequence>
<dbReference type="OrthoDB" id="9773217at2"/>
<comment type="caution">
    <text evidence="10">The sequence shown here is derived from an EMBL/GenBank/DDBJ whole genome shotgun (WGS) entry which is preliminary data.</text>
</comment>
<dbReference type="Gene3D" id="3.30.70.670">
    <property type="entry name" value="Formiminotransferase, C-terminal subdomain"/>
    <property type="match status" value="1"/>
</dbReference>
<dbReference type="Pfam" id="PF02971">
    <property type="entry name" value="FTCD"/>
    <property type="match status" value="1"/>
</dbReference>
<dbReference type="InterPro" id="IPR022384">
    <property type="entry name" value="FormiminoTrfase_cat_dom_sf"/>
</dbReference>
<reference evidence="10 11" key="1">
    <citation type="journal article" date="2015" name="Int. J. Syst. Evol. Microbiol.">
        <title>Mariniphaga sediminis sp. nov., isolated from coastal sediment.</title>
        <authorList>
            <person name="Wang F.Q."/>
            <person name="Shen Q.Y."/>
            <person name="Chen G.J."/>
            <person name="Du Z.J."/>
        </authorList>
    </citation>
    <scope>NUCLEOTIDE SEQUENCE [LARGE SCALE GENOMIC DNA]</scope>
    <source>
        <strain evidence="10 11">SY21</strain>
    </source>
</reference>
<dbReference type="InterPro" id="IPR051623">
    <property type="entry name" value="FTCD"/>
</dbReference>
<dbReference type="PANTHER" id="PTHR12234:SF0">
    <property type="entry name" value="FORMIMIDOYLTRANSFERASE-CYCLODEAMINASE"/>
    <property type="match status" value="1"/>
</dbReference>
<keyword evidence="6" id="KW-0369">Histidine metabolism</keyword>
<proteinExistence type="predicted"/>
<gene>
    <name evidence="10" type="primary">ftcD</name>
    <name evidence="10" type="ORF">D1164_19510</name>
</gene>
<evidence type="ECO:0000313" key="11">
    <source>
        <dbReference type="Proteomes" id="UP000266441"/>
    </source>
</evidence>
<evidence type="ECO:0000256" key="5">
    <source>
        <dbReference type="ARBA" id="ARBA00022679"/>
    </source>
</evidence>
<accession>A0A399CW66</accession>
<dbReference type="Gene3D" id="3.30.990.10">
    <property type="entry name" value="Formiminotransferase, N-terminal subdomain"/>
    <property type="match status" value="1"/>
</dbReference>
<dbReference type="InterPro" id="IPR037070">
    <property type="entry name" value="Formiminotransferase_C_sf"/>
</dbReference>
<dbReference type="GO" id="GO:0030409">
    <property type="term" value="F:glutamate formimidoyltransferase activity"/>
    <property type="evidence" value="ECO:0007669"/>
    <property type="project" value="UniProtKB-EC"/>
</dbReference>
<dbReference type="GO" id="GO:0019557">
    <property type="term" value="P:L-histidine catabolic process to glutamate and formate"/>
    <property type="evidence" value="ECO:0007669"/>
    <property type="project" value="UniProtKB-UniPathway"/>
</dbReference>
<dbReference type="SMART" id="SM01221">
    <property type="entry name" value="FTCD"/>
    <property type="match status" value="1"/>
</dbReference>
<comment type="pathway">
    <text evidence="2">Amino-acid degradation; L-histidine degradation into L-glutamate; L-glutamate from N-formimidoyl-L-glutamate (transferase route): step 1/1.</text>
</comment>
<dbReference type="UniPathway" id="UPA00379">
    <property type="reaction ID" value="UER00555"/>
</dbReference>
<dbReference type="EC" id="2.1.2.5" evidence="3"/>
<evidence type="ECO:0000256" key="7">
    <source>
        <dbReference type="ARBA" id="ARBA00022954"/>
    </source>
</evidence>
<keyword evidence="11" id="KW-1185">Reference proteome</keyword>
<dbReference type="InterPro" id="IPR037064">
    <property type="entry name" value="Formiminotransferase_N_sf"/>
</dbReference>
<dbReference type="NCBIfam" id="TIGR02024">
    <property type="entry name" value="FtcD"/>
    <property type="match status" value="1"/>
</dbReference>
<evidence type="ECO:0000313" key="10">
    <source>
        <dbReference type="EMBL" id="RIH63466.1"/>
    </source>
</evidence>
<dbReference type="InterPro" id="IPR004227">
    <property type="entry name" value="Formiminotransferase_cat"/>
</dbReference>
<dbReference type="Pfam" id="PF07837">
    <property type="entry name" value="FTCD_N"/>
    <property type="match status" value="1"/>
</dbReference>
<dbReference type="InterPro" id="IPR012886">
    <property type="entry name" value="Formiminotransferase_N"/>
</dbReference>
<keyword evidence="7" id="KW-0290">Folate-binding</keyword>
<dbReference type="GO" id="GO:0005542">
    <property type="term" value="F:folic acid binding"/>
    <property type="evidence" value="ECO:0007669"/>
    <property type="project" value="UniProtKB-KW"/>
</dbReference>
<evidence type="ECO:0000256" key="6">
    <source>
        <dbReference type="ARBA" id="ARBA00022808"/>
    </source>
</evidence>
<dbReference type="SUPFAM" id="SSF55116">
    <property type="entry name" value="Formiminotransferase domain of formiminotransferase-cyclodeaminase"/>
    <property type="match status" value="2"/>
</dbReference>
<dbReference type="GO" id="GO:0019556">
    <property type="term" value="P:L-histidine catabolic process to glutamate and formamide"/>
    <property type="evidence" value="ECO:0007669"/>
    <property type="project" value="UniProtKB-UniPathway"/>
</dbReference>
<keyword evidence="5 10" id="KW-0808">Transferase</keyword>
<feature type="domain" description="Formiminotransferase C-terminal subdomain" evidence="8">
    <location>
        <begin position="187"/>
        <end position="350"/>
    </location>
</feature>
<evidence type="ECO:0000256" key="2">
    <source>
        <dbReference type="ARBA" id="ARBA00005082"/>
    </source>
</evidence>
<protein>
    <recommendedName>
        <fullName evidence="3">glutamate formimidoyltransferase</fullName>
        <ecNumber evidence="3">2.1.2.5</ecNumber>
    </recommendedName>
</protein>
<name>A0A399CW66_9BACT</name>
<dbReference type="GO" id="GO:0005737">
    <property type="term" value="C:cytoplasm"/>
    <property type="evidence" value="ECO:0007669"/>
    <property type="project" value="UniProtKB-SubCell"/>
</dbReference>
<dbReference type="PANTHER" id="PTHR12234">
    <property type="entry name" value="FORMIMINOTRANSFERASE-CYCLODEAMINASE"/>
    <property type="match status" value="1"/>
</dbReference>
<evidence type="ECO:0000256" key="4">
    <source>
        <dbReference type="ARBA" id="ARBA00022490"/>
    </source>
</evidence>
<organism evidence="10 11">
    <name type="scientific">Mariniphaga sediminis</name>
    <dbReference type="NCBI Taxonomy" id="1628158"/>
    <lineage>
        <taxon>Bacteria</taxon>
        <taxon>Pseudomonadati</taxon>
        <taxon>Bacteroidota</taxon>
        <taxon>Bacteroidia</taxon>
        <taxon>Marinilabiliales</taxon>
        <taxon>Prolixibacteraceae</taxon>
        <taxon>Mariniphaga</taxon>
    </lineage>
</organism>
<dbReference type="AlphaFoldDB" id="A0A399CW66"/>
<dbReference type="RefSeq" id="WP_119351584.1">
    <property type="nucleotide sequence ID" value="NZ_QWET01000020.1"/>
</dbReference>